<organism evidence="2 3">
    <name type="scientific">Aspergillus pseudotamarii</name>
    <dbReference type="NCBI Taxonomy" id="132259"/>
    <lineage>
        <taxon>Eukaryota</taxon>
        <taxon>Fungi</taxon>
        <taxon>Dikarya</taxon>
        <taxon>Ascomycota</taxon>
        <taxon>Pezizomycotina</taxon>
        <taxon>Eurotiomycetes</taxon>
        <taxon>Eurotiomycetidae</taxon>
        <taxon>Eurotiales</taxon>
        <taxon>Aspergillaceae</taxon>
        <taxon>Aspergillus</taxon>
        <taxon>Aspergillus subgen. Circumdati</taxon>
    </lineage>
</organism>
<feature type="compositionally biased region" description="Polar residues" evidence="1">
    <location>
        <begin position="1"/>
        <end position="10"/>
    </location>
</feature>
<proteinExistence type="predicted"/>
<keyword evidence="3" id="KW-1185">Reference proteome</keyword>
<evidence type="ECO:0000313" key="3">
    <source>
        <dbReference type="Proteomes" id="UP000325672"/>
    </source>
</evidence>
<feature type="region of interest" description="Disordered" evidence="1">
    <location>
        <begin position="1"/>
        <end position="33"/>
    </location>
</feature>
<protein>
    <submittedName>
        <fullName evidence="2">Uncharacterized protein</fullName>
    </submittedName>
</protein>
<accession>A0A5N6SAB4</accession>
<evidence type="ECO:0000256" key="1">
    <source>
        <dbReference type="SAM" id="MobiDB-lite"/>
    </source>
</evidence>
<sequence>MSRSMLSSAARQLWRQRSPRTGVPAFPSAKPRSSISASLSDSIPRRLISYAICESKANRIISPRRSLPAFVRLQQRCAFSSTSIRPATKVLQNPRTGEDGNPLTIEISPRAAEVRSYRCSSVTSCVTFKCGVTRYKKVVLDGSSSWS</sequence>
<dbReference type="EMBL" id="ML743687">
    <property type="protein sequence ID" value="KAE8130917.1"/>
    <property type="molecule type" value="Genomic_DNA"/>
</dbReference>
<reference evidence="2 3" key="1">
    <citation type="submission" date="2019-04" db="EMBL/GenBank/DDBJ databases">
        <title>Friends and foes A comparative genomics study of 23 Aspergillus species from section Flavi.</title>
        <authorList>
            <consortium name="DOE Joint Genome Institute"/>
            <person name="Kjaerbolling I."/>
            <person name="Vesth T."/>
            <person name="Frisvad J.C."/>
            <person name="Nybo J.L."/>
            <person name="Theobald S."/>
            <person name="Kildgaard S."/>
            <person name="Isbrandt T."/>
            <person name="Kuo A."/>
            <person name="Sato A."/>
            <person name="Lyhne E.K."/>
            <person name="Kogle M.E."/>
            <person name="Wiebenga A."/>
            <person name="Kun R.S."/>
            <person name="Lubbers R.J."/>
            <person name="Makela M.R."/>
            <person name="Barry K."/>
            <person name="Chovatia M."/>
            <person name="Clum A."/>
            <person name="Daum C."/>
            <person name="Haridas S."/>
            <person name="He G."/>
            <person name="LaButti K."/>
            <person name="Lipzen A."/>
            <person name="Mondo S."/>
            <person name="Riley R."/>
            <person name="Salamov A."/>
            <person name="Simmons B.A."/>
            <person name="Magnuson J.K."/>
            <person name="Henrissat B."/>
            <person name="Mortensen U.H."/>
            <person name="Larsen T.O."/>
            <person name="Devries R.P."/>
            <person name="Grigoriev I.V."/>
            <person name="Machida M."/>
            <person name="Baker S.E."/>
            <person name="Andersen M.R."/>
        </authorList>
    </citation>
    <scope>NUCLEOTIDE SEQUENCE [LARGE SCALE GENOMIC DNA]</scope>
    <source>
        <strain evidence="2 3">CBS 117625</strain>
    </source>
</reference>
<gene>
    <name evidence="2" type="ORF">BDV38DRAFT_289203</name>
</gene>
<dbReference type="GeneID" id="43645405"/>
<dbReference type="Proteomes" id="UP000325672">
    <property type="component" value="Unassembled WGS sequence"/>
</dbReference>
<dbReference type="OrthoDB" id="1938621at2759"/>
<dbReference type="RefSeq" id="XP_031906980.1">
    <property type="nucleotide sequence ID" value="XM_032061195.1"/>
</dbReference>
<dbReference type="AlphaFoldDB" id="A0A5N6SAB4"/>
<evidence type="ECO:0000313" key="2">
    <source>
        <dbReference type="EMBL" id="KAE8130917.1"/>
    </source>
</evidence>
<name>A0A5N6SAB4_ASPPS</name>